<dbReference type="InterPro" id="IPR053137">
    <property type="entry name" value="NLR-like"/>
</dbReference>
<protein>
    <submittedName>
        <fullName evidence="1">Nucleoside phosphorylase domain-containing protein</fullName>
    </submittedName>
</protein>
<comment type="caution">
    <text evidence="1">The sequence shown here is derived from an EMBL/GenBank/DDBJ whole genome shotgun (WGS) entry which is preliminary data.</text>
</comment>
<dbReference type="Proteomes" id="UP001610335">
    <property type="component" value="Unassembled WGS sequence"/>
</dbReference>
<reference evidence="1 2" key="1">
    <citation type="submission" date="2024-07" db="EMBL/GenBank/DDBJ databases">
        <title>Section-level genome sequencing and comparative genomics of Aspergillus sections Usti and Cavernicolus.</title>
        <authorList>
            <consortium name="Lawrence Berkeley National Laboratory"/>
            <person name="Nybo J.L."/>
            <person name="Vesth T.C."/>
            <person name="Theobald S."/>
            <person name="Frisvad J.C."/>
            <person name="Larsen T.O."/>
            <person name="Kjaerboelling I."/>
            <person name="Rothschild-Mancinelli K."/>
            <person name="Lyhne E.K."/>
            <person name="Kogle M.E."/>
            <person name="Barry K."/>
            <person name="Clum A."/>
            <person name="Na H."/>
            <person name="Ledsgaard L."/>
            <person name="Lin J."/>
            <person name="Lipzen A."/>
            <person name="Kuo A."/>
            <person name="Riley R."/>
            <person name="Mondo S."/>
            <person name="LaButti K."/>
            <person name="Haridas S."/>
            <person name="Pangalinan J."/>
            <person name="Salamov A.A."/>
            <person name="Simmons B.A."/>
            <person name="Magnuson J.K."/>
            <person name="Chen J."/>
            <person name="Drula E."/>
            <person name="Henrissat B."/>
            <person name="Wiebenga A."/>
            <person name="Lubbers R.J."/>
            <person name="Gomes A.C."/>
            <person name="Makela M.R."/>
            <person name="Stajich J."/>
            <person name="Grigoriev I.V."/>
            <person name="Mortensen U.H."/>
            <person name="De vries R.P."/>
            <person name="Baker S.E."/>
            <person name="Andersen M.R."/>
        </authorList>
    </citation>
    <scope>NUCLEOTIDE SEQUENCE [LARGE SCALE GENOMIC DNA]</scope>
    <source>
        <strain evidence="1 2">CBS 600.67</strain>
    </source>
</reference>
<dbReference type="Gene3D" id="3.40.50.1580">
    <property type="entry name" value="Nucleoside phosphorylase domain"/>
    <property type="match status" value="1"/>
</dbReference>
<keyword evidence="2" id="KW-1185">Reference proteome</keyword>
<sequence>MESHSLRPEDYRVGYVSTTSVELAAASEMRDEEHPELPYNPNDVNIYTLGQIGRHKVAIACLPSGQYGTNSAATVAIRMKSNFPATRFGLMVGVGGGAPGSADPSAEHGGIVQYDSRTATASGFQRKGFLNAPPLILLDALGKLRATHLRQNSKVSEHLAVLDRLPQFQRASAGPDKLFTPNIHSHLVVRAPRESPFIRSGIARDPFSAGLGNVLCFEMEVGDLMNGSPCVVIRGICDYSDTHKNKSCPGWITSAEGARVVVR</sequence>
<dbReference type="EMBL" id="JBFXLS010000003">
    <property type="protein sequence ID" value="KAL2833784.1"/>
    <property type="molecule type" value="Genomic_DNA"/>
</dbReference>
<dbReference type="PANTHER" id="PTHR46082">
    <property type="entry name" value="ATP/GTP-BINDING PROTEIN-RELATED"/>
    <property type="match status" value="1"/>
</dbReference>
<accession>A0ABR4J177</accession>
<dbReference type="PANTHER" id="PTHR46082:SF11">
    <property type="entry name" value="AAA+ ATPASE DOMAIN-CONTAINING PROTEIN-RELATED"/>
    <property type="match status" value="1"/>
</dbReference>
<organism evidence="1 2">
    <name type="scientific">Aspergillus cavernicola</name>
    <dbReference type="NCBI Taxonomy" id="176166"/>
    <lineage>
        <taxon>Eukaryota</taxon>
        <taxon>Fungi</taxon>
        <taxon>Dikarya</taxon>
        <taxon>Ascomycota</taxon>
        <taxon>Pezizomycotina</taxon>
        <taxon>Eurotiomycetes</taxon>
        <taxon>Eurotiomycetidae</taxon>
        <taxon>Eurotiales</taxon>
        <taxon>Aspergillaceae</taxon>
        <taxon>Aspergillus</taxon>
        <taxon>Aspergillus subgen. Nidulantes</taxon>
    </lineage>
</organism>
<evidence type="ECO:0000313" key="2">
    <source>
        <dbReference type="Proteomes" id="UP001610335"/>
    </source>
</evidence>
<gene>
    <name evidence="1" type="ORF">BDW59DRAFT_168851</name>
</gene>
<proteinExistence type="predicted"/>
<name>A0ABR4J177_9EURO</name>
<evidence type="ECO:0000313" key="1">
    <source>
        <dbReference type="EMBL" id="KAL2833784.1"/>
    </source>
</evidence>
<dbReference type="InterPro" id="IPR035994">
    <property type="entry name" value="Nucleoside_phosphorylase_sf"/>
</dbReference>
<dbReference type="SUPFAM" id="SSF53167">
    <property type="entry name" value="Purine and uridine phosphorylases"/>
    <property type="match status" value="1"/>
</dbReference>